<protein>
    <submittedName>
        <fullName evidence="1">Uncharacterized protein</fullName>
    </submittedName>
</protein>
<comment type="caution">
    <text evidence="1">The sequence shown here is derived from an EMBL/GenBank/DDBJ whole genome shotgun (WGS) entry which is preliminary data.</text>
</comment>
<proteinExistence type="predicted"/>
<dbReference type="EMBL" id="BPQM01000047">
    <property type="protein sequence ID" value="GJD78950.1"/>
    <property type="molecule type" value="Genomic_DNA"/>
</dbReference>
<gene>
    <name evidence="1" type="ORF">NBEOAGPD_2170</name>
</gene>
<name>A0AA37HNY0_9HYPH</name>
<dbReference type="Proteomes" id="UP001055108">
    <property type="component" value="Unassembled WGS sequence"/>
</dbReference>
<dbReference type="AlphaFoldDB" id="A0AA37HNY0"/>
<accession>A0AA37HNY0</accession>
<reference evidence="1" key="2">
    <citation type="submission" date="2021-08" db="EMBL/GenBank/DDBJ databases">
        <authorList>
            <person name="Tani A."/>
            <person name="Ola A."/>
            <person name="Ogura Y."/>
            <person name="Katsura K."/>
            <person name="Hayashi T."/>
        </authorList>
    </citation>
    <scope>NUCLEOTIDE SEQUENCE</scope>
    <source>
        <strain evidence="1">NBRC 103626</strain>
    </source>
</reference>
<evidence type="ECO:0000313" key="1">
    <source>
        <dbReference type="EMBL" id="GJD78950.1"/>
    </source>
</evidence>
<evidence type="ECO:0000313" key="2">
    <source>
        <dbReference type="Proteomes" id="UP001055108"/>
    </source>
</evidence>
<sequence length="37" mass="4152">MVEPLTASTSARSSTVWMRNFIEALTPDREGLLTVDR</sequence>
<reference evidence="1" key="1">
    <citation type="journal article" date="2016" name="Front. Microbiol.">
        <title>Genome Sequence of the Piezophilic, Mesophilic Sulfate-Reducing Bacterium Desulfovibrio indicus J2T.</title>
        <authorList>
            <person name="Cao J."/>
            <person name="Maignien L."/>
            <person name="Shao Z."/>
            <person name="Alain K."/>
            <person name="Jebbar M."/>
        </authorList>
    </citation>
    <scope>NUCLEOTIDE SEQUENCE</scope>
    <source>
        <strain evidence="1">NBRC 103626</strain>
    </source>
</reference>
<keyword evidence="2" id="KW-1185">Reference proteome</keyword>
<organism evidence="1 2">
    <name type="scientific">Methylobacterium gregans</name>
    <dbReference type="NCBI Taxonomy" id="374424"/>
    <lineage>
        <taxon>Bacteria</taxon>
        <taxon>Pseudomonadati</taxon>
        <taxon>Pseudomonadota</taxon>
        <taxon>Alphaproteobacteria</taxon>
        <taxon>Hyphomicrobiales</taxon>
        <taxon>Methylobacteriaceae</taxon>
        <taxon>Methylobacterium</taxon>
    </lineage>
</organism>